<proteinExistence type="predicted"/>
<evidence type="ECO:0000313" key="1">
    <source>
        <dbReference type="EMBL" id="ATG44253.1"/>
    </source>
</evidence>
<name>A0AAN1LB47_9RHOB</name>
<dbReference type="AlphaFoldDB" id="A0AAN1LB47"/>
<protein>
    <submittedName>
        <fullName evidence="1">Transposase</fullName>
    </submittedName>
</protein>
<dbReference type="EMBL" id="CP010767">
    <property type="protein sequence ID" value="ATG44253.1"/>
    <property type="molecule type" value="Genomic_DNA"/>
</dbReference>
<dbReference type="Proteomes" id="UP000218606">
    <property type="component" value="Chromosome"/>
</dbReference>
<organism evidence="1 2">
    <name type="scientific">Phaeobacter piscinae</name>
    <dbReference type="NCBI Taxonomy" id="1580596"/>
    <lineage>
        <taxon>Bacteria</taxon>
        <taxon>Pseudomonadati</taxon>
        <taxon>Pseudomonadota</taxon>
        <taxon>Alphaproteobacteria</taxon>
        <taxon>Rhodobacterales</taxon>
        <taxon>Roseobacteraceae</taxon>
        <taxon>Phaeobacter</taxon>
    </lineage>
</organism>
<evidence type="ECO:0000313" key="2">
    <source>
        <dbReference type="Proteomes" id="UP000218606"/>
    </source>
</evidence>
<reference evidence="1 2" key="1">
    <citation type="journal article" date="2017" name="Front. Microbiol.">
        <title>Phaeobacter piscinae sp. nov., a species of the Roseobacter group and potential aquaculture probiont.</title>
        <authorList>
            <person name="Sonnenschein E.C."/>
            <person name="Phippen C.B.W."/>
            <person name="Nielsen K.F."/>
            <person name="Mateiu R.V."/>
            <person name="Melchiorsen J."/>
            <person name="Gram L."/>
            <person name="Overmann J."/>
            <person name="Freese H.M."/>
        </authorList>
    </citation>
    <scope>NUCLEOTIDE SEQUENCE [LARGE SCALE GENOMIC DNA]</scope>
    <source>
        <strain evidence="1 2">P13</strain>
    </source>
</reference>
<gene>
    <name evidence="1" type="ORF">PhaeoP13_02332</name>
</gene>
<sequence>MTAKHAFVAAHKALYPISLLCRILGIGRS</sequence>
<accession>A0AAN1LB47</accession>